<dbReference type="EMBL" id="UYYG01000014">
    <property type="protein sequence ID" value="VDN51164.1"/>
    <property type="molecule type" value="Genomic_DNA"/>
</dbReference>
<keyword evidence="3" id="KW-1185">Reference proteome</keyword>
<name>A0A0N4UFL7_DRAME</name>
<organism evidence="2 4">
    <name type="scientific">Dracunculus medinensis</name>
    <name type="common">Guinea worm</name>
    <dbReference type="NCBI Taxonomy" id="318479"/>
    <lineage>
        <taxon>Eukaryota</taxon>
        <taxon>Metazoa</taxon>
        <taxon>Ecdysozoa</taxon>
        <taxon>Nematoda</taxon>
        <taxon>Chromadorea</taxon>
        <taxon>Rhabditida</taxon>
        <taxon>Spirurina</taxon>
        <taxon>Dracunculoidea</taxon>
        <taxon>Dracunculidae</taxon>
        <taxon>Dracunculus</taxon>
    </lineage>
</organism>
<evidence type="ECO:0000313" key="2">
    <source>
        <dbReference type="Proteomes" id="UP000038040"/>
    </source>
</evidence>
<reference evidence="1 3" key="2">
    <citation type="submission" date="2018-11" db="EMBL/GenBank/DDBJ databases">
        <authorList>
            <consortium name="Pathogen Informatics"/>
        </authorList>
    </citation>
    <scope>NUCLEOTIDE SEQUENCE [LARGE SCALE GENOMIC DNA]</scope>
</reference>
<dbReference type="InterPro" id="IPR029063">
    <property type="entry name" value="SAM-dependent_MTases_sf"/>
</dbReference>
<dbReference type="AlphaFoldDB" id="A0A0N4UFL7"/>
<dbReference type="WBParaSite" id="DME_0000624001-mRNA-1">
    <property type="protein sequence ID" value="DME_0000624001-mRNA-1"/>
    <property type="gene ID" value="DME_0000624001"/>
</dbReference>
<evidence type="ECO:0000313" key="4">
    <source>
        <dbReference type="WBParaSite" id="DME_0000624001-mRNA-1"/>
    </source>
</evidence>
<sequence length="232" mass="25884">MQIYGRGSLIRLILTTSIIQVNGKEAAGKKISILDVSDEPSIFSLMLAERFPQNMVTCAISQEMPKVSLPSNVSTFKFDKFTDIENAGKFDVIILKELTKESPELIGLLSQLKKLLANSEGKIILMARPKSPPLPLPEPCLQLWPKIALTREEILAACSKAKIFCTTYSASIPIKVERFDWESILFSGCFPVVKISPKCTAKEITEFCKEQSAMISFEEKISLYLLQLTETT</sequence>
<accession>A0A0N4UFL7</accession>
<evidence type="ECO:0000313" key="1">
    <source>
        <dbReference type="EMBL" id="VDN51164.1"/>
    </source>
</evidence>
<dbReference type="Proteomes" id="UP000038040">
    <property type="component" value="Unplaced"/>
</dbReference>
<gene>
    <name evidence="1" type="ORF">DME_LOCUS1137</name>
</gene>
<protein>
    <submittedName>
        <fullName evidence="4">Methyltransferase</fullName>
    </submittedName>
</protein>
<dbReference type="Proteomes" id="UP000274756">
    <property type="component" value="Unassembled WGS sequence"/>
</dbReference>
<dbReference type="OrthoDB" id="5841431at2759"/>
<reference evidence="4" key="1">
    <citation type="submission" date="2016-04" db="UniProtKB">
        <authorList>
            <consortium name="WormBaseParasite"/>
        </authorList>
    </citation>
    <scope>IDENTIFICATION</scope>
</reference>
<evidence type="ECO:0000313" key="3">
    <source>
        <dbReference type="Proteomes" id="UP000274756"/>
    </source>
</evidence>
<dbReference type="SUPFAM" id="SSF53335">
    <property type="entry name" value="S-adenosyl-L-methionine-dependent methyltransferases"/>
    <property type="match status" value="1"/>
</dbReference>
<proteinExistence type="predicted"/>